<keyword evidence="8" id="KW-0460">Magnesium</keyword>
<comment type="similarity">
    <text evidence="2 8">Belongs to the CorA metal ion transporter (MIT) (TC 1.A.35) family.</text>
</comment>
<dbReference type="NCBIfam" id="TIGR00383">
    <property type="entry name" value="corA"/>
    <property type="match status" value="1"/>
</dbReference>
<keyword evidence="8" id="KW-0406">Ion transport</keyword>
<feature type="transmembrane region" description="Helical" evidence="8">
    <location>
        <begin position="301"/>
        <end position="326"/>
    </location>
</feature>
<dbReference type="InterPro" id="IPR045861">
    <property type="entry name" value="CorA_cytoplasmic_dom"/>
</dbReference>
<dbReference type="FunFam" id="1.20.58.340:FF:000012">
    <property type="entry name" value="Magnesium transport protein CorA"/>
    <property type="match status" value="1"/>
</dbReference>
<evidence type="ECO:0000313" key="9">
    <source>
        <dbReference type="EMBL" id="MXV15505.1"/>
    </source>
</evidence>
<keyword evidence="10" id="KW-1185">Reference proteome</keyword>
<keyword evidence="5 8" id="KW-0812">Transmembrane</keyword>
<evidence type="ECO:0000256" key="8">
    <source>
        <dbReference type="RuleBase" id="RU362010"/>
    </source>
</evidence>
<dbReference type="InterPro" id="IPR002523">
    <property type="entry name" value="MgTranspt_CorA/ZnTranspt_ZntB"/>
</dbReference>
<evidence type="ECO:0000256" key="3">
    <source>
        <dbReference type="ARBA" id="ARBA00022448"/>
    </source>
</evidence>
<keyword evidence="6 8" id="KW-1133">Transmembrane helix</keyword>
<reference evidence="9 10" key="1">
    <citation type="submission" date="2019-11" db="EMBL/GenBank/DDBJ databases">
        <title>Pedobacter sp. HMF7056 Genome sequencing and assembly.</title>
        <authorList>
            <person name="Kang H."/>
            <person name="Kim H."/>
            <person name="Joh K."/>
        </authorList>
    </citation>
    <scope>NUCLEOTIDE SEQUENCE [LARGE SCALE GENOMIC DNA]</scope>
    <source>
        <strain evidence="9 10">HMF7056</strain>
    </source>
</reference>
<evidence type="ECO:0000256" key="1">
    <source>
        <dbReference type="ARBA" id="ARBA00004651"/>
    </source>
</evidence>
<dbReference type="GO" id="GO:0050897">
    <property type="term" value="F:cobalt ion binding"/>
    <property type="evidence" value="ECO:0007669"/>
    <property type="project" value="TreeGrafter"/>
</dbReference>
<dbReference type="InterPro" id="IPR045863">
    <property type="entry name" value="CorA_TM1_TM2"/>
</dbReference>
<protein>
    <recommendedName>
        <fullName evidence="8">Magnesium transport protein CorA</fullName>
    </recommendedName>
</protein>
<dbReference type="PANTHER" id="PTHR46494:SF1">
    <property type="entry name" value="CORA FAMILY METAL ION TRANSPORTER (EUROFUNG)"/>
    <property type="match status" value="1"/>
</dbReference>
<proteinExistence type="inferred from homology"/>
<dbReference type="AlphaFoldDB" id="A0A7K1XWY4"/>
<accession>A0A7K1XWY4</accession>
<dbReference type="GO" id="GO:0005886">
    <property type="term" value="C:plasma membrane"/>
    <property type="evidence" value="ECO:0007669"/>
    <property type="project" value="UniProtKB-SubCell"/>
</dbReference>
<dbReference type="GO" id="GO:0000287">
    <property type="term" value="F:magnesium ion binding"/>
    <property type="evidence" value="ECO:0007669"/>
    <property type="project" value="TreeGrafter"/>
</dbReference>
<comment type="caution">
    <text evidence="9">The sequence shown here is derived from an EMBL/GenBank/DDBJ whole genome shotgun (WGS) entry which is preliminary data.</text>
</comment>
<evidence type="ECO:0000256" key="6">
    <source>
        <dbReference type="ARBA" id="ARBA00022989"/>
    </source>
</evidence>
<dbReference type="Gene3D" id="1.20.58.340">
    <property type="entry name" value="Magnesium transport protein CorA, transmembrane region"/>
    <property type="match status" value="2"/>
</dbReference>
<comment type="subcellular location">
    <subcellularLocation>
        <location evidence="1">Cell membrane</location>
        <topology evidence="1">Multi-pass membrane protein</topology>
    </subcellularLocation>
    <subcellularLocation>
        <location evidence="8">Membrane</location>
        <topology evidence="8">Multi-pass membrane protein</topology>
    </subcellularLocation>
</comment>
<dbReference type="Gene3D" id="3.30.460.20">
    <property type="entry name" value="CorA soluble domain-like"/>
    <property type="match status" value="1"/>
</dbReference>
<dbReference type="GO" id="GO:0015095">
    <property type="term" value="F:magnesium ion transmembrane transporter activity"/>
    <property type="evidence" value="ECO:0007669"/>
    <property type="project" value="UniProtKB-UniRule"/>
</dbReference>
<name>A0A7K1XWY4_9SPHI</name>
<dbReference type="GO" id="GO:0015087">
    <property type="term" value="F:cobalt ion transmembrane transporter activity"/>
    <property type="evidence" value="ECO:0007669"/>
    <property type="project" value="UniProtKB-UniRule"/>
</dbReference>
<evidence type="ECO:0000256" key="5">
    <source>
        <dbReference type="ARBA" id="ARBA00022692"/>
    </source>
</evidence>
<organism evidence="9 10">
    <name type="scientific">Hufsiella ginkgonis</name>
    <dbReference type="NCBI Taxonomy" id="2695274"/>
    <lineage>
        <taxon>Bacteria</taxon>
        <taxon>Pseudomonadati</taxon>
        <taxon>Bacteroidota</taxon>
        <taxon>Sphingobacteriia</taxon>
        <taxon>Sphingobacteriales</taxon>
        <taxon>Sphingobacteriaceae</taxon>
        <taxon>Hufsiella</taxon>
    </lineage>
</organism>
<gene>
    <name evidence="8 9" type="primary">corA</name>
    <name evidence="9" type="ORF">GS398_09335</name>
</gene>
<feature type="transmembrane region" description="Helical" evidence="8">
    <location>
        <begin position="346"/>
        <end position="366"/>
    </location>
</feature>
<keyword evidence="4 8" id="KW-1003">Cell membrane</keyword>
<keyword evidence="7 8" id="KW-0472">Membrane</keyword>
<keyword evidence="3 8" id="KW-0813">Transport</keyword>
<dbReference type="RefSeq" id="WP_160906495.1">
    <property type="nucleotide sequence ID" value="NZ_WVHS01000002.1"/>
</dbReference>
<dbReference type="SUPFAM" id="SSF144083">
    <property type="entry name" value="Magnesium transport protein CorA, transmembrane region"/>
    <property type="match status" value="1"/>
</dbReference>
<dbReference type="SUPFAM" id="SSF143865">
    <property type="entry name" value="CorA soluble domain-like"/>
    <property type="match status" value="1"/>
</dbReference>
<dbReference type="Pfam" id="PF01544">
    <property type="entry name" value="CorA"/>
    <property type="match status" value="1"/>
</dbReference>
<dbReference type="InterPro" id="IPR004488">
    <property type="entry name" value="Mg/Co-transport_prot_CorA"/>
</dbReference>
<evidence type="ECO:0000256" key="2">
    <source>
        <dbReference type="ARBA" id="ARBA00009765"/>
    </source>
</evidence>
<evidence type="ECO:0000256" key="4">
    <source>
        <dbReference type="ARBA" id="ARBA00022475"/>
    </source>
</evidence>
<dbReference type="EMBL" id="WVHS01000002">
    <property type="protein sequence ID" value="MXV15505.1"/>
    <property type="molecule type" value="Genomic_DNA"/>
</dbReference>
<sequence length="372" mass="43112">MSKIRRITIKPKKYRQVAGNSPGVIELDADALEPLITVFSYSESELISQEIKNSGELDAHLAKHQGLTHWVDIRGLGSMELFEYIGKRFNIHKLVLEDIAGTLQRPKLDEYDGYLFATSRMLYLNDNLEIENEQMSFILMPDILISFQENYQDCLHPVVTRLEGGKGNIRFAGSSYLMYTLMDVIIDNYFGLIYRLGDELDMIEELLYRKPDKSIMYKIQEIKRAMILIRRAAWPERDKINDMIRSDSPLITQDTKTFLKDIYDHCMQVVDLVESYKDVTTTLIDMNLSIISNRMNEIMKVLTIISSIFIPLTFIAGVYGMNFSYTDPETGKVLHHNMPELYAENGYLYTLLAMGLLAAIQVFYFYRKGWFK</sequence>
<evidence type="ECO:0000313" key="10">
    <source>
        <dbReference type="Proteomes" id="UP000451233"/>
    </source>
</evidence>
<dbReference type="Proteomes" id="UP000451233">
    <property type="component" value="Unassembled WGS sequence"/>
</dbReference>
<comment type="function">
    <text evidence="8">Mediates influx of magnesium ions.</text>
</comment>
<dbReference type="PANTHER" id="PTHR46494">
    <property type="entry name" value="CORA FAMILY METAL ION TRANSPORTER (EUROFUNG)"/>
    <property type="match status" value="1"/>
</dbReference>
<evidence type="ECO:0000256" key="7">
    <source>
        <dbReference type="ARBA" id="ARBA00023136"/>
    </source>
</evidence>
<dbReference type="CDD" id="cd12828">
    <property type="entry name" value="TmCorA-like_1"/>
    <property type="match status" value="1"/>
</dbReference>